<sequence length="71" mass="7725">MGPSGATRGRAGEQEDAAQGCAGGLALDAQPLIHVLLPSRFSNRRQLTATARVSERANVRHREWRHPLVPE</sequence>
<keyword evidence="2" id="KW-1185">Reference proteome</keyword>
<organism evidence="1 2">
    <name type="scientific">Aldrovandia affinis</name>
    <dbReference type="NCBI Taxonomy" id="143900"/>
    <lineage>
        <taxon>Eukaryota</taxon>
        <taxon>Metazoa</taxon>
        <taxon>Chordata</taxon>
        <taxon>Craniata</taxon>
        <taxon>Vertebrata</taxon>
        <taxon>Euteleostomi</taxon>
        <taxon>Actinopterygii</taxon>
        <taxon>Neopterygii</taxon>
        <taxon>Teleostei</taxon>
        <taxon>Notacanthiformes</taxon>
        <taxon>Halosauridae</taxon>
        <taxon>Aldrovandia</taxon>
    </lineage>
</organism>
<dbReference type="Proteomes" id="UP001221898">
    <property type="component" value="Unassembled WGS sequence"/>
</dbReference>
<proteinExistence type="predicted"/>
<evidence type="ECO:0000313" key="1">
    <source>
        <dbReference type="EMBL" id="KAJ8388567.1"/>
    </source>
</evidence>
<dbReference type="AlphaFoldDB" id="A0AAD7RQY7"/>
<protein>
    <submittedName>
        <fullName evidence="1">Uncharacterized protein</fullName>
    </submittedName>
</protein>
<accession>A0AAD7RQY7</accession>
<comment type="caution">
    <text evidence="1">The sequence shown here is derived from an EMBL/GenBank/DDBJ whole genome shotgun (WGS) entry which is preliminary data.</text>
</comment>
<dbReference type="EMBL" id="JAINUG010000193">
    <property type="protein sequence ID" value="KAJ8388567.1"/>
    <property type="molecule type" value="Genomic_DNA"/>
</dbReference>
<evidence type="ECO:0000313" key="2">
    <source>
        <dbReference type="Proteomes" id="UP001221898"/>
    </source>
</evidence>
<reference evidence="1" key="1">
    <citation type="journal article" date="2023" name="Science">
        <title>Genome structures resolve the early diversification of teleost fishes.</title>
        <authorList>
            <person name="Parey E."/>
            <person name="Louis A."/>
            <person name="Montfort J."/>
            <person name="Bouchez O."/>
            <person name="Roques C."/>
            <person name="Iampietro C."/>
            <person name="Lluch J."/>
            <person name="Castinel A."/>
            <person name="Donnadieu C."/>
            <person name="Desvignes T."/>
            <person name="Floi Bucao C."/>
            <person name="Jouanno E."/>
            <person name="Wen M."/>
            <person name="Mejri S."/>
            <person name="Dirks R."/>
            <person name="Jansen H."/>
            <person name="Henkel C."/>
            <person name="Chen W.J."/>
            <person name="Zahm M."/>
            <person name="Cabau C."/>
            <person name="Klopp C."/>
            <person name="Thompson A.W."/>
            <person name="Robinson-Rechavi M."/>
            <person name="Braasch I."/>
            <person name="Lecointre G."/>
            <person name="Bobe J."/>
            <person name="Postlethwait J.H."/>
            <person name="Berthelot C."/>
            <person name="Roest Crollius H."/>
            <person name="Guiguen Y."/>
        </authorList>
    </citation>
    <scope>NUCLEOTIDE SEQUENCE</scope>
    <source>
        <strain evidence="1">NC1722</strain>
    </source>
</reference>
<gene>
    <name evidence="1" type="ORF">AAFF_G00132810</name>
</gene>
<name>A0AAD7RQY7_9TELE</name>